<organism evidence="5 6">
    <name type="scientific">Gordonia terrae NBRC 100016</name>
    <dbReference type="NCBI Taxonomy" id="1089454"/>
    <lineage>
        <taxon>Bacteria</taxon>
        <taxon>Bacillati</taxon>
        <taxon>Actinomycetota</taxon>
        <taxon>Actinomycetes</taxon>
        <taxon>Mycobacteriales</taxon>
        <taxon>Gordoniaceae</taxon>
        <taxon>Gordonia</taxon>
    </lineage>
</organism>
<gene>
    <name evidence="5" type="ORF">GOTRE_039_00060</name>
</gene>
<reference evidence="5 6" key="1">
    <citation type="submission" date="2012-02" db="EMBL/GenBank/DDBJ databases">
        <title>Whole genome shotgun sequence of Gordonia terrae NBRC 100016.</title>
        <authorList>
            <person name="Takarada H."/>
            <person name="Hosoyama A."/>
            <person name="Tsuchikane K."/>
            <person name="Katsumata H."/>
            <person name="Yamazaki S."/>
            <person name="Fujita N."/>
        </authorList>
    </citation>
    <scope>NUCLEOTIDE SEQUENCE [LARGE SCALE GENOMIC DNA]</scope>
    <source>
        <strain evidence="5 6">NBRC 100016</strain>
    </source>
</reference>
<dbReference type="InterPro" id="IPR036390">
    <property type="entry name" value="WH_DNA-bd_sf"/>
</dbReference>
<evidence type="ECO:0000313" key="5">
    <source>
        <dbReference type="EMBL" id="GAB43168.1"/>
    </source>
</evidence>
<feature type="domain" description="HTH gntR-type" evidence="4">
    <location>
        <begin position="30"/>
        <end position="98"/>
    </location>
</feature>
<name>A0ABQ0HBA4_9ACTN</name>
<dbReference type="CDD" id="cd07377">
    <property type="entry name" value="WHTH_GntR"/>
    <property type="match status" value="1"/>
</dbReference>
<dbReference type="SUPFAM" id="SSF46785">
    <property type="entry name" value="Winged helix' DNA-binding domain"/>
    <property type="match status" value="1"/>
</dbReference>
<protein>
    <submittedName>
        <fullName evidence="5">GntR family transcriptional regulator</fullName>
    </submittedName>
</protein>
<evidence type="ECO:0000259" key="4">
    <source>
        <dbReference type="PROSITE" id="PS50949"/>
    </source>
</evidence>
<keyword evidence="2" id="KW-0238">DNA-binding</keyword>
<dbReference type="EMBL" id="BAFD01000039">
    <property type="protein sequence ID" value="GAB43168.1"/>
    <property type="molecule type" value="Genomic_DNA"/>
</dbReference>
<evidence type="ECO:0000256" key="2">
    <source>
        <dbReference type="ARBA" id="ARBA00023125"/>
    </source>
</evidence>
<dbReference type="PANTHER" id="PTHR38445">
    <property type="entry name" value="HTH-TYPE TRANSCRIPTIONAL REPRESSOR YTRA"/>
    <property type="match status" value="1"/>
</dbReference>
<dbReference type="Pfam" id="PF00392">
    <property type="entry name" value="GntR"/>
    <property type="match status" value="1"/>
</dbReference>
<dbReference type="InterPro" id="IPR036388">
    <property type="entry name" value="WH-like_DNA-bd_sf"/>
</dbReference>
<keyword evidence="1" id="KW-0805">Transcription regulation</keyword>
<keyword evidence="6" id="KW-1185">Reference proteome</keyword>
<dbReference type="SMART" id="SM00345">
    <property type="entry name" value="HTH_GNTR"/>
    <property type="match status" value="1"/>
</dbReference>
<evidence type="ECO:0000313" key="6">
    <source>
        <dbReference type="Proteomes" id="UP000004881"/>
    </source>
</evidence>
<dbReference type="RefSeq" id="WP_004019984.1">
    <property type="nucleotide sequence ID" value="NZ_BAFD01000039.1"/>
</dbReference>
<proteinExistence type="predicted"/>
<keyword evidence="3" id="KW-0804">Transcription</keyword>
<evidence type="ECO:0000256" key="1">
    <source>
        <dbReference type="ARBA" id="ARBA00023015"/>
    </source>
</evidence>
<dbReference type="Proteomes" id="UP000004881">
    <property type="component" value="Unassembled WGS sequence"/>
</dbReference>
<dbReference type="Gene3D" id="1.10.10.10">
    <property type="entry name" value="Winged helix-like DNA-binding domain superfamily/Winged helix DNA-binding domain"/>
    <property type="match status" value="1"/>
</dbReference>
<dbReference type="PROSITE" id="PS50949">
    <property type="entry name" value="HTH_GNTR"/>
    <property type="match status" value="1"/>
</dbReference>
<dbReference type="PANTHER" id="PTHR38445:SF9">
    <property type="entry name" value="HTH-TYPE TRANSCRIPTIONAL REPRESSOR YTRA"/>
    <property type="match status" value="1"/>
</dbReference>
<dbReference type="GeneID" id="32687667"/>
<accession>A0ABQ0HBA4</accession>
<evidence type="ECO:0000256" key="3">
    <source>
        <dbReference type="ARBA" id="ARBA00023163"/>
    </source>
</evidence>
<dbReference type="InterPro" id="IPR000524">
    <property type="entry name" value="Tscrpt_reg_HTH_GntR"/>
</dbReference>
<sequence length="138" mass="14616">MTSDSSTPDAASDAAPSALAALRIDADSDRPPFEQVRVGVIDLIESGQLLTGERLPTVRALASRLGVAANTVARSYRELEAAGVIETRGRQGSFIKAGRHDALDAGFAAATEYVETARELGFDDSLIVEMLNRVLGRT</sequence>
<comment type="caution">
    <text evidence="5">The sequence shown here is derived from an EMBL/GenBank/DDBJ whole genome shotgun (WGS) entry which is preliminary data.</text>
</comment>